<reference evidence="3" key="3">
    <citation type="submission" date="2020-06" db="EMBL/GenBank/DDBJ databases">
        <title>Helianthus annuus Genome sequencing and assembly Release 2.</title>
        <authorList>
            <person name="Gouzy J."/>
            <person name="Langlade N."/>
            <person name="Munos S."/>
        </authorList>
    </citation>
    <scope>NUCLEOTIDE SEQUENCE</scope>
    <source>
        <tissue evidence="3">Leaves</tissue>
    </source>
</reference>
<evidence type="ECO:0000313" key="4">
    <source>
        <dbReference type="EMBL" id="OTF98907.1"/>
    </source>
</evidence>
<dbReference type="EMBL" id="MNCJ02000329">
    <property type="protein sequence ID" value="KAF5769988.1"/>
    <property type="molecule type" value="Genomic_DNA"/>
</dbReference>
<evidence type="ECO:0000313" key="5">
    <source>
        <dbReference type="Proteomes" id="UP000215914"/>
    </source>
</evidence>
<dbReference type="Pfam" id="PF20431">
    <property type="entry name" value="E_motif"/>
    <property type="match status" value="1"/>
</dbReference>
<accession>A0A251SJA5</accession>
<keyword evidence="1" id="KW-0677">Repeat</keyword>
<dbReference type="Gramene" id="mRNA:HanXRQr2_Chr14g0654521">
    <property type="protein sequence ID" value="CDS:HanXRQr2_Chr14g0654521.1"/>
    <property type="gene ID" value="HanXRQr2_Chr14g0654521"/>
</dbReference>
<dbReference type="GO" id="GO:0009451">
    <property type="term" value="P:RNA modification"/>
    <property type="evidence" value="ECO:0000318"/>
    <property type="project" value="GO_Central"/>
</dbReference>
<dbReference type="GO" id="GO:0003723">
    <property type="term" value="F:RNA binding"/>
    <property type="evidence" value="ECO:0000318"/>
    <property type="project" value="GO_Central"/>
</dbReference>
<evidence type="ECO:0000256" key="1">
    <source>
        <dbReference type="ARBA" id="ARBA00022737"/>
    </source>
</evidence>
<dbReference type="Proteomes" id="UP000215914">
    <property type="component" value="Chromosome 14"/>
</dbReference>
<dbReference type="InParanoid" id="A0A251SJA5"/>
<dbReference type="PANTHER" id="PTHR47926">
    <property type="entry name" value="PENTATRICOPEPTIDE REPEAT-CONTAINING PROTEIN"/>
    <property type="match status" value="1"/>
</dbReference>
<reference evidence="3 5" key="1">
    <citation type="journal article" date="2017" name="Nature">
        <title>The sunflower genome provides insights into oil metabolism, flowering and Asterid evolution.</title>
        <authorList>
            <person name="Badouin H."/>
            <person name="Gouzy J."/>
            <person name="Grassa C.J."/>
            <person name="Murat F."/>
            <person name="Staton S.E."/>
            <person name="Cottret L."/>
            <person name="Lelandais-Briere C."/>
            <person name="Owens G.L."/>
            <person name="Carrere S."/>
            <person name="Mayjonade B."/>
            <person name="Legrand L."/>
            <person name="Gill N."/>
            <person name="Kane N.C."/>
            <person name="Bowers J.E."/>
            <person name="Hubner S."/>
            <person name="Bellec A."/>
            <person name="Berard A."/>
            <person name="Berges H."/>
            <person name="Blanchet N."/>
            <person name="Boniface M.C."/>
            <person name="Brunel D."/>
            <person name="Catrice O."/>
            <person name="Chaidir N."/>
            <person name="Claudel C."/>
            <person name="Donnadieu C."/>
            <person name="Faraut T."/>
            <person name="Fievet G."/>
            <person name="Helmstetter N."/>
            <person name="King M."/>
            <person name="Knapp S.J."/>
            <person name="Lai Z."/>
            <person name="Le Paslier M.C."/>
            <person name="Lippi Y."/>
            <person name="Lorenzon L."/>
            <person name="Mandel J.R."/>
            <person name="Marage G."/>
            <person name="Marchand G."/>
            <person name="Marquand E."/>
            <person name="Bret-Mestries E."/>
            <person name="Morien E."/>
            <person name="Nambeesan S."/>
            <person name="Nguyen T."/>
            <person name="Pegot-Espagnet P."/>
            <person name="Pouilly N."/>
            <person name="Raftis F."/>
            <person name="Sallet E."/>
            <person name="Schiex T."/>
            <person name="Thomas J."/>
            <person name="Vandecasteele C."/>
            <person name="Vares D."/>
            <person name="Vear F."/>
            <person name="Vautrin S."/>
            <person name="Crespi M."/>
            <person name="Mangin B."/>
            <person name="Burke J.M."/>
            <person name="Salse J."/>
            <person name="Munos S."/>
            <person name="Vincourt P."/>
            <person name="Rieseberg L.H."/>
            <person name="Langlade N.B."/>
        </authorList>
    </citation>
    <scope>NUCLEOTIDE SEQUENCE [LARGE SCALE GENOMIC DNA]</scope>
    <source>
        <strain evidence="5">cv. SF193</strain>
        <tissue evidence="3">Leaves</tissue>
    </source>
</reference>
<dbReference type="InterPro" id="IPR011990">
    <property type="entry name" value="TPR-like_helical_dom_sf"/>
</dbReference>
<dbReference type="OrthoDB" id="1871818at2759"/>
<dbReference type="EMBL" id="CM007903">
    <property type="protein sequence ID" value="OTF98907.1"/>
    <property type="molecule type" value="Genomic_DNA"/>
</dbReference>
<reference evidence="4" key="2">
    <citation type="submission" date="2017-02" db="EMBL/GenBank/DDBJ databases">
        <title>Sunflower complete genome.</title>
        <authorList>
            <person name="Langlade N."/>
            <person name="Munos S."/>
        </authorList>
    </citation>
    <scope>NUCLEOTIDE SEQUENCE [LARGE SCALE GENOMIC DNA]</scope>
    <source>
        <tissue evidence="4">Leaves</tissue>
    </source>
</reference>
<feature type="repeat" description="PPR" evidence="2">
    <location>
        <begin position="212"/>
        <end position="246"/>
    </location>
</feature>
<feature type="repeat" description="PPR" evidence="2">
    <location>
        <begin position="314"/>
        <end position="349"/>
    </location>
</feature>
<dbReference type="InterPro" id="IPR046960">
    <property type="entry name" value="PPR_At4g14850-like_plant"/>
</dbReference>
<dbReference type="NCBIfam" id="TIGR00756">
    <property type="entry name" value="PPR"/>
    <property type="match status" value="5"/>
</dbReference>
<dbReference type="PROSITE" id="PS51375">
    <property type="entry name" value="PPR"/>
    <property type="match status" value="4"/>
</dbReference>
<dbReference type="FunCoup" id="A0A251SJA5">
    <property type="interactions" value="136"/>
</dbReference>
<evidence type="ECO:0000313" key="3">
    <source>
        <dbReference type="EMBL" id="KAF5769988.1"/>
    </source>
</evidence>
<keyword evidence="5" id="KW-1185">Reference proteome</keyword>
<feature type="repeat" description="PPR" evidence="2">
    <location>
        <begin position="110"/>
        <end position="144"/>
    </location>
</feature>
<dbReference type="Gene3D" id="1.25.40.10">
    <property type="entry name" value="Tetratricopeptide repeat domain"/>
    <property type="match status" value="5"/>
</dbReference>
<dbReference type="OMA" id="ACYINLL"/>
<dbReference type="STRING" id="4232.A0A251SJA5"/>
<proteinExistence type="predicted"/>
<sequence>MSILVKRFTSVESDSKLITNIKDLILQRRHVEAFQLYRNQPHLTSILPSLIKACSLCKTHYAFGLQLHSHSLKLGFHSELILSNSIISFYCKLHDFKSAHKVFDEMSQRDCVSWSAMINHSARNGYYVESLEMFKEMYECRFVAKPELIASVLSVAARCGGTRVGKMIHALSVVDERFVKSVFLSTALVDLYWRSGDSLYAIRVFDGMVNKNEFSWTSMIAGYVGICDYSKAFDCLRQMQLAGIKPNRVTLISVLPACVESRAINLGYSIHGYAFRHGCDSDIRLLSSLVHLYSQHADSLPLAKLIFETITQKDVVLWSSVIAGCSRDKQNAEKSISLFNRMQKEGIQPNDVTLLAVLTACTSIPSINLGSGIHSYVLKAGFDSDLPVTNSLISMYSKCGSLKDSHRVFQETGTPDRVSWSALISAYGVHGYGEQALQLFTEMKAKGIEYDSITMLAVLSACNHAGLVEEGHKLFSEVVKDENLLVNMEHYACYIDLLGRAGKIELASEVLRTMPMKPSPKIMSSLVSACKTHGRLDVAETLLSRFIESEPGNAANHTLLSMIYAESGKWFDVDGIQRNMKSRGLKKIYGFSRVEN</sequence>
<dbReference type="Pfam" id="PF13041">
    <property type="entry name" value="PPR_2"/>
    <property type="match status" value="3"/>
</dbReference>
<organism evidence="4 5">
    <name type="scientific">Helianthus annuus</name>
    <name type="common">Common sunflower</name>
    <dbReference type="NCBI Taxonomy" id="4232"/>
    <lineage>
        <taxon>Eukaryota</taxon>
        <taxon>Viridiplantae</taxon>
        <taxon>Streptophyta</taxon>
        <taxon>Embryophyta</taxon>
        <taxon>Tracheophyta</taxon>
        <taxon>Spermatophyta</taxon>
        <taxon>Magnoliopsida</taxon>
        <taxon>eudicotyledons</taxon>
        <taxon>Gunneridae</taxon>
        <taxon>Pentapetalae</taxon>
        <taxon>asterids</taxon>
        <taxon>campanulids</taxon>
        <taxon>Asterales</taxon>
        <taxon>Asteraceae</taxon>
        <taxon>Asteroideae</taxon>
        <taxon>Heliantheae alliance</taxon>
        <taxon>Heliantheae</taxon>
        <taxon>Helianthus</taxon>
    </lineage>
</organism>
<dbReference type="Pfam" id="PF01535">
    <property type="entry name" value="PPR"/>
    <property type="match status" value="3"/>
</dbReference>
<dbReference type="InterPro" id="IPR002885">
    <property type="entry name" value="PPR_rpt"/>
</dbReference>
<name>A0A251SJA5_HELAN</name>
<gene>
    <name evidence="4" type="primary">PP343</name>
    <name evidence="4" type="ORF">HannXRQ_Chr14g0450811</name>
    <name evidence="3" type="ORF">HanXRQr2_Chr14g0654521</name>
</gene>
<dbReference type="AlphaFoldDB" id="A0A251SJA5"/>
<feature type="repeat" description="PPR" evidence="2">
    <location>
        <begin position="416"/>
        <end position="450"/>
    </location>
</feature>
<evidence type="ECO:0000256" key="2">
    <source>
        <dbReference type="PROSITE-ProRule" id="PRU00708"/>
    </source>
</evidence>
<dbReference type="InterPro" id="IPR046848">
    <property type="entry name" value="E_motif"/>
</dbReference>
<dbReference type="FunFam" id="1.25.40.10:FF:000090">
    <property type="entry name" value="Pentatricopeptide repeat-containing protein, chloroplastic"/>
    <property type="match status" value="1"/>
</dbReference>
<dbReference type="PANTHER" id="PTHR47926:SF544">
    <property type="entry name" value="PENTACOTRIPEPTIDE-REPEAT REGION OF PRORP DOMAIN-CONTAINING PROTEIN"/>
    <property type="match status" value="1"/>
</dbReference>
<protein>
    <submittedName>
        <fullName evidence="4">Putative pentatricopeptide repeat-containing protein</fullName>
    </submittedName>
    <submittedName>
        <fullName evidence="3">Tetratricopeptide-like helical domain superfamily</fullName>
    </submittedName>
</protein>